<accession>A0AAW2BDX9</accession>
<dbReference type="AlphaFoldDB" id="A0AAW2BDX9"/>
<evidence type="ECO:0000256" key="3">
    <source>
        <dbReference type="ARBA" id="ARBA00022833"/>
    </source>
</evidence>
<dbReference type="SUPFAM" id="SSF53098">
    <property type="entry name" value="Ribonuclease H-like"/>
    <property type="match status" value="1"/>
</dbReference>
<evidence type="ECO:0000256" key="1">
    <source>
        <dbReference type="ARBA" id="ARBA00022723"/>
    </source>
</evidence>
<keyword evidence="2 7" id="KW-0863">Zinc-finger</keyword>
<dbReference type="InterPro" id="IPR036236">
    <property type="entry name" value="Znf_C2H2_sf"/>
</dbReference>
<evidence type="ECO:0000256" key="5">
    <source>
        <dbReference type="ARBA" id="ARBA00023125"/>
    </source>
</evidence>
<dbReference type="GO" id="GO:0008270">
    <property type="term" value="F:zinc ion binding"/>
    <property type="evidence" value="ECO:0007669"/>
    <property type="project" value="UniProtKB-KW"/>
</dbReference>
<dbReference type="SUPFAM" id="SSF57667">
    <property type="entry name" value="beta-beta-alpha zinc fingers"/>
    <property type="match status" value="1"/>
</dbReference>
<dbReference type="Proteomes" id="UP001459277">
    <property type="component" value="Unassembled WGS sequence"/>
</dbReference>
<comment type="caution">
    <text evidence="10">The sequence shown here is derived from an EMBL/GenBank/DDBJ whole genome shotgun (WGS) entry which is preliminary data.</text>
</comment>
<name>A0AAW2BDX9_9ROSI</name>
<dbReference type="Pfam" id="PF14372">
    <property type="entry name" value="hAT-like_RNase-H"/>
    <property type="match status" value="1"/>
</dbReference>
<dbReference type="InterPro" id="IPR003656">
    <property type="entry name" value="Znf_BED"/>
</dbReference>
<keyword evidence="11" id="KW-1185">Reference proteome</keyword>
<evidence type="ECO:0000256" key="2">
    <source>
        <dbReference type="ARBA" id="ARBA00022771"/>
    </source>
</evidence>
<keyword evidence="4" id="KW-0805">Transcription regulation</keyword>
<evidence type="ECO:0000256" key="6">
    <source>
        <dbReference type="ARBA" id="ARBA00023163"/>
    </source>
</evidence>
<dbReference type="PANTHER" id="PTHR46481:SF11">
    <property type="entry name" value="ZINC FINGER BED DOMAIN-CONTAINING PROTEIN RICESLEEPER 2-LIKE"/>
    <property type="match status" value="1"/>
</dbReference>
<dbReference type="InterPro" id="IPR012337">
    <property type="entry name" value="RNaseH-like_sf"/>
</dbReference>
<feature type="domain" description="BED-type" evidence="9">
    <location>
        <begin position="8"/>
        <end position="67"/>
    </location>
</feature>
<dbReference type="SMART" id="SM00614">
    <property type="entry name" value="ZnF_BED"/>
    <property type="match status" value="1"/>
</dbReference>
<dbReference type="EMBL" id="JAZDWU010000012">
    <property type="protein sequence ID" value="KAK9984027.1"/>
    <property type="molecule type" value="Genomic_DNA"/>
</dbReference>
<keyword evidence="3" id="KW-0862">Zinc</keyword>
<keyword evidence="1" id="KW-0479">Metal-binding</keyword>
<protein>
    <recommendedName>
        <fullName evidence="9">BED-type domain-containing protein</fullName>
    </recommendedName>
</protein>
<dbReference type="InterPro" id="IPR052035">
    <property type="entry name" value="ZnF_BED_domain_contain"/>
</dbReference>
<dbReference type="InterPro" id="IPR025525">
    <property type="entry name" value="hAT-like_transposase_RNase-H"/>
</dbReference>
<dbReference type="PROSITE" id="PS50808">
    <property type="entry name" value="ZF_BED"/>
    <property type="match status" value="1"/>
</dbReference>
<sequence>MPKPNRERLKLVVWNHFKKRKVDGKDKSECNYCTRLLVRGSKNGTKHLHDHLKICPRKKCKDIRDMKQKILVRDQHNVDSMVGVNAYHFDQDESRKELARMIILHEYPLSIVDHIGFRRYSTSLQPLFKMVSRNTINNDIMSIYDHEREKSMHEIEKNQSRISITTNMWTSQNKKRGFMVVTAHFIDDFWRLQSRVMRFIYVPSPHTKEVISDVLLQTLLEWNIDRKLSTMTVDNCNTNDAVINIILDKLQRSTLVMRGSMLHMRCAAHVLNLIVQDGLNVIGSCIEKVRESVGFWTGSTKRRQRFTDTARQLHVECTKELALDCKTCWNSTYLMLSTAIEYRDVFFRLSQRESSYKCIPKEEEWEMASSICERLALFYKVTKLFSGTLYPTANLFFPKVCEIKIALNSWFISPSDIIRSMAFKMLEKFDCYWNAIHGVMVVATILDPRYKIELLEYYFPLIYGDEAENEIQRVRDTCYEMICDYTSGRMGREGSCQESQESIYLERVWCNPYSLKGTQGYGLQNFASCPQPVKWGKSEPNSGQWPLDTLDSLHVSVLDTCRPSNVSSGHWTEARSVSDDEDDDDDEILSNPSTGSQNDKSKLTSAVKYSNAC</sequence>
<feature type="region of interest" description="Disordered" evidence="8">
    <location>
        <begin position="565"/>
        <end position="613"/>
    </location>
</feature>
<proteinExistence type="predicted"/>
<evidence type="ECO:0000313" key="10">
    <source>
        <dbReference type="EMBL" id="KAK9984027.1"/>
    </source>
</evidence>
<organism evidence="10 11">
    <name type="scientific">Lithocarpus litseifolius</name>
    <dbReference type="NCBI Taxonomy" id="425828"/>
    <lineage>
        <taxon>Eukaryota</taxon>
        <taxon>Viridiplantae</taxon>
        <taxon>Streptophyta</taxon>
        <taxon>Embryophyta</taxon>
        <taxon>Tracheophyta</taxon>
        <taxon>Spermatophyta</taxon>
        <taxon>Magnoliopsida</taxon>
        <taxon>eudicotyledons</taxon>
        <taxon>Gunneridae</taxon>
        <taxon>Pentapetalae</taxon>
        <taxon>rosids</taxon>
        <taxon>fabids</taxon>
        <taxon>Fagales</taxon>
        <taxon>Fagaceae</taxon>
        <taxon>Lithocarpus</taxon>
    </lineage>
</organism>
<feature type="compositionally biased region" description="Polar residues" evidence="8">
    <location>
        <begin position="590"/>
        <end position="613"/>
    </location>
</feature>
<keyword evidence="5" id="KW-0238">DNA-binding</keyword>
<dbReference type="GO" id="GO:0003677">
    <property type="term" value="F:DNA binding"/>
    <property type="evidence" value="ECO:0007669"/>
    <property type="project" value="UniProtKB-KW"/>
</dbReference>
<feature type="compositionally biased region" description="Acidic residues" evidence="8">
    <location>
        <begin position="579"/>
        <end position="588"/>
    </location>
</feature>
<keyword evidence="6" id="KW-0804">Transcription</keyword>
<evidence type="ECO:0000313" key="11">
    <source>
        <dbReference type="Proteomes" id="UP001459277"/>
    </source>
</evidence>
<evidence type="ECO:0000256" key="4">
    <source>
        <dbReference type="ARBA" id="ARBA00023015"/>
    </source>
</evidence>
<evidence type="ECO:0000259" key="9">
    <source>
        <dbReference type="PROSITE" id="PS50808"/>
    </source>
</evidence>
<dbReference type="PANTHER" id="PTHR46481">
    <property type="entry name" value="ZINC FINGER BED DOMAIN-CONTAINING PROTEIN 4"/>
    <property type="match status" value="1"/>
</dbReference>
<reference evidence="10 11" key="1">
    <citation type="submission" date="2024-01" db="EMBL/GenBank/DDBJ databases">
        <title>A telomere-to-telomere, gap-free genome of sweet tea (Lithocarpus litseifolius).</title>
        <authorList>
            <person name="Zhou J."/>
        </authorList>
    </citation>
    <scope>NUCLEOTIDE SEQUENCE [LARGE SCALE GENOMIC DNA]</scope>
    <source>
        <strain evidence="10">Zhou-2022a</strain>
        <tissue evidence="10">Leaf</tissue>
    </source>
</reference>
<evidence type="ECO:0000256" key="8">
    <source>
        <dbReference type="SAM" id="MobiDB-lite"/>
    </source>
</evidence>
<evidence type="ECO:0000256" key="7">
    <source>
        <dbReference type="PROSITE-ProRule" id="PRU00027"/>
    </source>
</evidence>
<gene>
    <name evidence="10" type="ORF">SO802_033552</name>
</gene>